<feature type="compositionally biased region" description="Low complexity" evidence="1">
    <location>
        <begin position="205"/>
        <end position="219"/>
    </location>
</feature>
<evidence type="ECO:0000256" key="1">
    <source>
        <dbReference type="SAM" id="MobiDB-lite"/>
    </source>
</evidence>
<feature type="compositionally biased region" description="Basic and acidic residues" evidence="1">
    <location>
        <begin position="168"/>
        <end position="178"/>
    </location>
</feature>
<sequence>MPPRRRVQRRKPAPKKQKESSETLSEAEPEPRPALGLSGTENSSLLANREGGKGGKRSSKSSKNSSVSQNSKTPLSSLQTASSSKENNPEPKPIDCRGISRSWEPVEGVRSVMGKLFPGLTVEVRARRITDSDTDSDAEGPFDDDENAEVIAGSLAGVTLKEMTGMYEQKKAEREKAAAEAGLSSPPVSTSYEFQMTVPTSFVGSARPTSASISASSSGPPLPEPSSGPSVPGPSCGPSVPGPSCGPSVPGPSSGPTVPGPSSGPPVPGPSSGSPVPGPLSGPQKEIQSAAESFELERQEWFATAHRIQRKWVEAVNVLNDFLDQREVLGEECFKASLQALFKLVEKNSKKSSAS</sequence>
<feature type="compositionally biased region" description="Pro residues" evidence="1">
    <location>
        <begin position="258"/>
        <end position="269"/>
    </location>
</feature>
<organism evidence="2">
    <name type="scientific">Chromera velia CCMP2878</name>
    <dbReference type="NCBI Taxonomy" id="1169474"/>
    <lineage>
        <taxon>Eukaryota</taxon>
        <taxon>Sar</taxon>
        <taxon>Alveolata</taxon>
        <taxon>Colpodellida</taxon>
        <taxon>Chromeraceae</taxon>
        <taxon>Chromera</taxon>
    </lineage>
</organism>
<feature type="compositionally biased region" description="Acidic residues" evidence="1">
    <location>
        <begin position="132"/>
        <end position="146"/>
    </location>
</feature>
<gene>
    <name evidence="2" type="ORF">Cvel_10478</name>
</gene>
<feature type="compositionally biased region" description="Low complexity" evidence="1">
    <location>
        <begin position="61"/>
        <end position="72"/>
    </location>
</feature>
<feature type="compositionally biased region" description="Low complexity" evidence="1">
    <location>
        <begin position="270"/>
        <end position="283"/>
    </location>
</feature>
<dbReference type="EMBL" id="CDMZ01004886">
    <property type="protein sequence ID" value="CEM51233.1"/>
    <property type="molecule type" value="Genomic_DNA"/>
</dbReference>
<feature type="compositionally biased region" description="Polar residues" evidence="1">
    <location>
        <begin position="73"/>
        <end position="86"/>
    </location>
</feature>
<feature type="region of interest" description="Disordered" evidence="1">
    <location>
        <begin position="127"/>
        <end position="146"/>
    </location>
</feature>
<feature type="region of interest" description="Disordered" evidence="1">
    <location>
        <begin position="203"/>
        <end position="292"/>
    </location>
</feature>
<feature type="region of interest" description="Disordered" evidence="1">
    <location>
        <begin position="166"/>
        <end position="191"/>
    </location>
</feature>
<proteinExistence type="predicted"/>
<dbReference type="VEuPathDB" id="CryptoDB:Cvel_10478"/>
<accession>A0A0G4I2S6</accession>
<reference evidence="2" key="1">
    <citation type="submission" date="2014-11" db="EMBL/GenBank/DDBJ databases">
        <authorList>
            <person name="Otto D Thomas"/>
            <person name="Naeem Raeece"/>
        </authorList>
    </citation>
    <scope>NUCLEOTIDE SEQUENCE</scope>
</reference>
<protein>
    <submittedName>
        <fullName evidence="2">Uncharacterized protein</fullName>
    </submittedName>
</protein>
<feature type="compositionally biased region" description="Low complexity" evidence="1">
    <location>
        <begin position="227"/>
        <end position="257"/>
    </location>
</feature>
<name>A0A0G4I2S6_9ALVE</name>
<evidence type="ECO:0000313" key="2">
    <source>
        <dbReference type="EMBL" id="CEM51233.1"/>
    </source>
</evidence>
<feature type="compositionally biased region" description="Basic residues" evidence="1">
    <location>
        <begin position="1"/>
        <end position="15"/>
    </location>
</feature>
<feature type="region of interest" description="Disordered" evidence="1">
    <location>
        <begin position="1"/>
        <end position="101"/>
    </location>
</feature>
<dbReference type="AlphaFoldDB" id="A0A0G4I2S6"/>